<proteinExistence type="predicted"/>
<evidence type="ECO:0000313" key="1">
    <source>
        <dbReference type="EMBL" id="KAJ4387183.1"/>
    </source>
</evidence>
<dbReference type="AlphaFoldDB" id="A0A9W9CU40"/>
<dbReference type="Proteomes" id="UP001140453">
    <property type="component" value="Unassembled WGS sequence"/>
</dbReference>
<comment type="caution">
    <text evidence="1">The sequence shown here is derived from an EMBL/GenBank/DDBJ whole genome shotgun (WGS) entry which is preliminary data.</text>
</comment>
<sequence>MPEVARRESDLIAIHRDSDDQLSMPAFSMGMSRRMSRREEPLEAAVLTKERDERHISSRATGVLIGGLGMLSKRLKRYRE</sequence>
<gene>
    <name evidence="1" type="ORF">N0V93_007772</name>
</gene>
<protein>
    <submittedName>
        <fullName evidence="1">Uncharacterized protein</fullName>
    </submittedName>
</protein>
<name>A0A9W9CU40_9PEZI</name>
<reference evidence="1" key="1">
    <citation type="submission" date="2022-10" db="EMBL/GenBank/DDBJ databases">
        <title>Tapping the CABI collections for fungal endophytes: first genome assemblies for Collariella, Neodidymelliopsis, Ascochyta clinopodiicola, Didymella pomorum, Didymosphaeria variabile, Neocosmospora piperis and Neocucurbitaria cava.</title>
        <authorList>
            <person name="Hill R."/>
        </authorList>
    </citation>
    <scope>NUCLEOTIDE SEQUENCE</scope>
    <source>
        <strain evidence="1">IMI 355082</strain>
    </source>
</reference>
<dbReference type="EMBL" id="JAPEVB010000005">
    <property type="protein sequence ID" value="KAJ4387183.1"/>
    <property type="molecule type" value="Genomic_DNA"/>
</dbReference>
<accession>A0A9W9CU40</accession>
<evidence type="ECO:0000313" key="2">
    <source>
        <dbReference type="Proteomes" id="UP001140453"/>
    </source>
</evidence>
<keyword evidence="2" id="KW-1185">Reference proteome</keyword>
<organism evidence="1 2">
    <name type="scientific">Gnomoniopsis smithogilvyi</name>
    <dbReference type="NCBI Taxonomy" id="1191159"/>
    <lineage>
        <taxon>Eukaryota</taxon>
        <taxon>Fungi</taxon>
        <taxon>Dikarya</taxon>
        <taxon>Ascomycota</taxon>
        <taxon>Pezizomycotina</taxon>
        <taxon>Sordariomycetes</taxon>
        <taxon>Sordariomycetidae</taxon>
        <taxon>Diaporthales</taxon>
        <taxon>Gnomoniaceae</taxon>
        <taxon>Gnomoniopsis</taxon>
    </lineage>
</organism>